<keyword evidence="1" id="KW-0812">Transmembrane</keyword>
<feature type="transmembrane region" description="Helical" evidence="1">
    <location>
        <begin position="198"/>
        <end position="222"/>
    </location>
</feature>
<comment type="caution">
    <text evidence="2">The sequence shown here is derived from an EMBL/GenBank/DDBJ whole genome shotgun (WGS) entry which is preliminary data.</text>
</comment>
<evidence type="ECO:0000313" key="3">
    <source>
        <dbReference type="Proteomes" id="UP000242755"/>
    </source>
</evidence>
<evidence type="ECO:0000313" key="2">
    <source>
        <dbReference type="EMBL" id="PKY70633.1"/>
    </source>
</evidence>
<organism evidence="2 3">
    <name type="scientific">Brevibacterium ravenspurgense</name>
    <dbReference type="NCBI Taxonomy" id="479117"/>
    <lineage>
        <taxon>Bacteria</taxon>
        <taxon>Bacillati</taxon>
        <taxon>Actinomycetota</taxon>
        <taxon>Actinomycetes</taxon>
        <taxon>Micrococcales</taxon>
        <taxon>Brevibacteriaceae</taxon>
        <taxon>Brevibacterium</taxon>
    </lineage>
</organism>
<dbReference type="RefSeq" id="WP_101672049.1">
    <property type="nucleotide sequence ID" value="NZ_PKGO01000003.1"/>
</dbReference>
<feature type="transmembrane region" description="Helical" evidence="1">
    <location>
        <begin position="285"/>
        <end position="307"/>
    </location>
</feature>
<feature type="transmembrane region" description="Helical" evidence="1">
    <location>
        <begin position="384"/>
        <end position="408"/>
    </location>
</feature>
<protein>
    <recommendedName>
        <fullName evidence="4">DUF2029 domain-containing protein</fullName>
    </recommendedName>
</protein>
<gene>
    <name evidence="2" type="ORF">CYJ40_03440</name>
</gene>
<proteinExistence type="predicted"/>
<sequence>MRSPADIAAPLLGGRGKFLGAPGRGYLRFQAMASLVLLGCVGLAGILRQVPCIAAGWEMPHASYRMCASPIANGLLGAGWPEAPGRTGSALISPAADWFAAGAGSVFSPGESMAILLVLNFAAFLLAGMALLRLLGDRSWFAVFALSPVVFFSIGQSLDPVGLALALWALVLAGEGPAAEVPGAEVPDGSAGKPLSTLVLVAVMFAVSALISPLAVVVLLGWGIAAVRRGSTQSVLTVVGLFMVVLGALVVVDGRIAGRVHMWLTDGIDRGSLFSLAAYQAEGSALNVAALIVFFAAVAAVAVLLYLRAGAAAGPLPITAVLLVAALLTAPRAGVGEALWLVPFAAAAVHSLVLHFLWMLSEAALFIAVNLADADAIDPGKGLAPGWLFVFTTLRWMALAGLLVWVFAAGALKNADGEPAGTTPSGAKAH</sequence>
<dbReference type="AlphaFoldDB" id="A0A2I1IHN2"/>
<feature type="transmembrane region" description="Helical" evidence="1">
    <location>
        <begin position="339"/>
        <end position="372"/>
    </location>
</feature>
<feature type="transmembrane region" description="Helical" evidence="1">
    <location>
        <begin position="314"/>
        <end position="333"/>
    </location>
</feature>
<keyword evidence="1" id="KW-1133">Transmembrane helix</keyword>
<feature type="transmembrane region" description="Helical" evidence="1">
    <location>
        <begin position="113"/>
        <end position="132"/>
    </location>
</feature>
<feature type="transmembrane region" description="Helical" evidence="1">
    <location>
        <begin position="234"/>
        <end position="252"/>
    </location>
</feature>
<evidence type="ECO:0008006" key="4">
    <source>
        <dbReference type="Google" id="ProtNLM"/>
    </source>
</evidence>
<evidence type="ECO:0000256" key="1">
    <source>
        <dbReference type="SAM" id="Phobius"/>
    </source>
</evidence>
<name>A0A2I1IHN2_9MICO</name>
<feature type="transmembrane region" description="Helical" evidence="1">
    <location>
        <begin position="25"/>
        <end position="47"/>
    </location>
</feature>
<keyword evidence="1" id="KW-0472">Membrane</keyword>
<dbReference type="Proteomes" id="UP000242755">
    <property type="component" value="Unassembled WGS sequence"/>
</dbReference>
<accession>A0A2I1IHN2</accession>
<dbReference type="EMBL" id="PKGO01000003">
    <property type="protein sequence ID" value="PKY70633.1"/>
    <property type="molecule type" value="Genomic_DNA"/>
</dbReference>
<dbReference type="STRING" id="1176165.GCA_001584405_01510"/>
<reference evidence="2 3" key="1">
    <citation type="submission" date="2017-12" db="EMBL/GenBank/DDBJ databases">
        <title>Phylogenetic diversity of female urinary microbiome.</title>
        <authorList>
            <person name="Thomas-White K."/>
            <person name="Wolfe A.J."/>
        </authorList>
    </citation>
    <scope>NUCLEOTIDE SEQUENCE [LARGE SCALE GENOMIC DNA]</scope>
    <source>
        <strain evidence="2 3">UMB0426</strain>
    </source>
</reference>